<evidence type="ECO:0000256" key="6">
    <source>
        <dbReference type="ARBA" id="ARBA00022723"/>
    </source>
</evidence>
<feature type="binding site" evidence="13">
    <location>
        <position position="430"/>
    </location>
    <ligand>
        <name>Mg(2+)</name>
        <dbReference type="ChEBI" id="CHEBI:18420"/>
        <label>1</label>
    </ligand>
</feature>
<keyword evidence="11 13" id="KW-0030">Aminoacyl-tRNA synthetase</keyword>
<dbReference type="HAMAP" id="MF_00252">
    <property type="entry name" value="Lys_tRNA_synth_class2"/>
    <property type="match status" value="1"/>
</dbReference>
<dbReference type="Gene3D" id="3.30.930.10">
    <property type="entry name" value="Bira Bifunctional Protein, Domain 2"/>
    <property type="match status" value="1"/>
</dbReference>
<dbReference type="PRINTS" id="PR00982">
    <property type="entry name" value="TRNASYNTHLYS"/>
</dbReference>
<evidence type="ECO:0000256" key="10">
    <source>
        <dbReference type="ARBA" id="ARBA00022917"/>
    </source>
</evidence>
<dbReference type="AlphaFoldDB" id="A0A2V4UQE8"/>
<accession>A0A2V4UQE8</accession>
<evidence type="ECO:0000256" key="1">
    <source>
        <dbReference type="ARBA" id="ARBA00004496"/>
    </source>
</evidence>
<dbReference type="InterPro" id="IPR044136">
    <property type="entry name" value="Lys-tRNA-ligase_II_N"/>
</dbReference>
<feature type="binding site" evidence="13">
    <location>
        <position position="430"/>
    </location>
    <ligand>
        <name>Mg(2+)</name>
        <dbReference type="ChEBI" id="CHEBI:18420"/>
        <label>2</label>
    </ligand>
</feature>
<dbReference type="Pfam" id="PF01336">
    <property type="entry name" value="tRNA_anti-codon"/>
    <property type="match status" value="1"/>
</dbReference>
<dbReference type="GO" id="GO:0005829">
    <property type="term" value="C:cytosol"/>
    <property type="evidence" value="ECO:0007669"/>
    <property type="project" value="TreeGrafter"/>
</dbReference>
<organism evidence="17 18">
    <name type="scientific">Psychrobacter fozii</name>
    <dbReference type="NCBI Taxonomy" id="198480"/>
    <lineage>
        <taxon>Bacteria</taxon>
        <taxon>Pseudomonadati</taxon>
        <taxon>Pseudomonadota</taxon>
        <taxon>Gammaproteobacteria</taxon>
        <taxon>Moraxellales</taxon>
        <taxon>Moraxellaceae</taxon>
        <taxon>Psychrobacter</taxon>
    </lineage>
</organism>
<evidence type="ECO:0000313" key="17">
    <source>
        <dbReference type="EMBL" id="PYE38776.1"/>
    </source>
</evidence>
<gene>
    <name evidence="13" type="primary">lysS</name>
    <name evidence="17" type="ORF">DFP82_106181</name>
</gene>
<dbReference type="PANTHER" id="PTHR42918">
    <property type="entry name" value="LYSYL-TRNA SYNTHETASE"/>
    <property type="match status" value="1"/>
</dbReference>
<dbReference type="GO" id="GO:0006430">
    <property type="term" value="P:lysyl-tRNA aminoacylation"/>
    <property type="evidence" value="ECO:0007669"/>
    <property type="project" value="UniProtKB-UniRule"/>
</dbReference>
<dbReference type="PANTHER" id="PTHR42918:SF15">
    <property type="entry name" value="LYSINE--TRNA LIGASE, CHLOROPLASTIC_MITOCHONDRIAL"/>
    <property type="match status" value="1"/>
</dbReference>
<evidence type="ECO:0000256" key="15">
    <source>
        <dbReference type="SAM" id="MobiDB-lite"/>
    </source>
</evidence>
<dbReference type="GO" id="GO:0004824">
    <property type="term" value="F:lysine-tRNA ligase activity"/>
    <property type="evidence" value="ECO:0007669"/>
    <property type="project" value="UniProtKB-UniRule"/>
</dbReference>
<dbReference type="NCBIfam" id="TIGR00499">
    <property type="entry name" value="lysS_bact"/>
    <property type="match status" value="1"/>
</dbReference>
<comment type="catalytic activity">
    <reaction evidence="12 13 14">
        <text>tRNA(Lys) + L-lysine + ATP = L-lysyl-tRNA(Lys) + AMP + diphosphate</text>
        <dbReference type="Rhea" id="RHEA:20792"/>
        <dbReference type="Rhea" id="RHEA-COMP:9696"/>
        <dbReference type="Rhea" id="RHEA-COMP:9697"/>
        <dbReference type="ChEBI" id="CHEBI:30616"/>
        <dbReference type="ChEBI" id="CHEBI:32551"/>
        <dbReference type="ChEBI" id="CHEBI:33019"/>
        <dbReference type="ChEBI" id="CHEBI:78442"/>
        <dbReference type="ChEBI" id="CHEBI:78529"/>
        <dbReference type="ChEBI" id="CHEBI:456215"/>
        <dbReference type="EC" id="6.1.1.6"/>
    </reaction>
</comment>
<evidence type="ECO:0000313" key="18">
    <source>
        <dbReference type="Proteomes" id="UP000247746"/>
    </source>
</evidence>
<evidence type="ECO:0000256" key="13">
    <source>
        <dbReference type="HAMAP-Rule" id="MF_00252"/>
    </source>
</evidence>
<dbReference type="NCBIfam" id="NF001756">
    <property type="entry name" value="PRK00484.1"/>
    <property type="match status" value="1"/>
</dbReference>
<keyword evidence="6 13" id="KW-0479">Metal-binding</keyword>
<dbReference type="RefSeq" id="WP_110923515.1">
    <property type="nucleotide sequence ID" value="NZ_QJSU01000006.1"/>
</dbReference>
<evidence type="ECO:0000256" key="4">
    <source>
        <dbReference type="ARBA" id="ARBA00022490"/>
    </source>
</evidence>
<dbReference type="SUPFAM" id="SSF50249">
    <property type="entry name" value="Nucleic acid-binding proteins"/>
    <property type="match status" value="1"/>
</dbReference>
<dbReference type="InterPro" id="IPR004365">
    <property type="entry name" value="NA-bd_OB_tRNA"/>
</dbReference>
<keyword evidence="9 13" id="KW-0460">Magnesium</keyword>
<feature type="region of interest" description="Disordered" evidence="15">
    <location>
        <begin position="1"/>
        <end position="22"/>
    </location>
</feature>
<dbReference type="EMBL" id="QJSU01000006">
    <property type="protein sequence ID" value="PYE38776.1"/>
    <property type="molecule type" value="Genomic_DNA"/>
</dbReference>
<evidence type="ECO:0000256" key="12">
    <source>
        <dbReference type="ARBA" id="ARBA00048573"/>
    </source>
</evidence>
<keyword evidence="7 13" id="KW-0547">Nucleotide-binding</keyword>
<comment type="cofactor">
    <cofactor evidence="13 14">
        <name>Mg(2+)</name>
        <dbReference type="ChEBI" id="CHEBI:18420"/>
    </cofactor>
    <text evidence="13 14">Binds 3 Mg(2+) ions per subunit.</text>
</comment>
<evidence type="ECO:0000256" key="2">
    <source>
        <dbReference type="ARBA" id="ARBA00008226"/>
    </source>
</evidence>
<evidence type="ECO:0000256" key="7">
    <source>
        <dbReference type="ARBA" id="ARBA00022741"/>
    </source>
</evidence>
<keyword evidence="10 13" id="KW-0648">Protein biosynthesis</keyword>
<dbReference type="CDD" id="cd00775">
    <property type="entry name" value="LysRS_core"/>
    <property type="match status" value="1"/>
</dbReference>
<dbReference type="GO" id="GO:0005524">
    <property type="term" value="F:ATP binding"/>
    <property type="evidence" value="ECO:0007669"/>
    <property type="project" value="UniProtKB-UniRule"/>
</dbReference>
<dbReference type="FunFam" id="3.30.930.10:FF:000001">
    <property type="entry name" value="Lysine--tRNA ligase"/>
    <property type="match status" value="1"/>
</dbReference>
<evidence type="ECO:0000256" key="8">
    <source>
        <dbReference type="ARBA" id="ARBA00022840"/>
    </source>
</evidence>
<evidence type="ECO:0000256" key="3">
    <source>
        <dbReference type="ARBA" id="ARBA00011738"/>
    </source>
</evidence>
<dbReference type="InterPro" id="IPR045864">
    <property type="entry name" value="aa-tRNA-synth_II/BPL/LPL"/>
</dbReference>
<name>A0A2V4UQE8_9GAMM</name>
<dbReference type="EC" id="6.1.1.6" evidence="13"/>
<sequence length="515" mass="58659">MSKQNQNNQAQEEQAPTLEEANELIAQLQAKLDDITASGKQPYPNQFKRTDYAKDLQADFDGISKQEIEEKAANGDKTQVNIAGRVMLNRGSFIVIQDMTGRIQLYVARKELDPETLASIKSLDLGDIVGISGYIGRSGKGDLYVHIEEFNLLTKSLRPMPNKFHGLADVEARYRNRHLDLMTNETTRDTFMIRSQVVSGIRKFMLNERFMEVETPMMHPIPGGAVARPFETHHNALDMPLYLRIAPELYLKRLVVGGFERVFEINRSFRNEGVSTRHNPEFTMIEFYQAYADYHDLMDLTERLFNELALDILDTTEITYQEEAISLKAPFERLSMSNAIAKYAENFDMARINDREYLAEYASTVLKQQVKDGFGVGKLQTIIFEETAEHQLRQPTFITEYPAETSPLARRSDDNPEITDRFELFVGGRELANGFSELNDPADQAERFRGQVAEKDAGDDEAMHFDEEYIEALSYGLPPTAGEGIGIDRLVMLLTDSASIRDVILFPHMRRKHEG</sequence>
<dbReference type="InterPro" id="IPR004364">
    <property type="entry name" value="Aa-tRNA-synt_II"/>
</dbReference>
<evidence type="ECO:0000256" key="5">
    <source>
        <dbReference type="ARBA" id="ARBA00022598"/>
    </source>
</evidence>
<dbReference type="CDD" id="cd04322">
    <property type="entry name" value="LysRS_N"/>
    <property type="match status" value="1"/>
</dbReference>
<comment type="subcellular location">
    <subcellularLocation>
        <location evidence="1 13">Cytoplasm</location>
    </subcellularLocation>
</comment>
<dbReference type="FunFam" id="2.40.50.140:FF:000024">
    <property type="entry name" value="Lysine--tRNA ligase"/>
    <property type="match status" value="1"/>
</dbReference>
<comment type="similarity">
    <text evidence="2 13">Belongs to the class-II aminoacyl-tRNA synthetase family.</text>
</comment>
<evidence type="ECO:0000259" key="16">
    <source>
        <dbReference type="PROSITE" id="PS50862"/>
    </source>
</evidence>
<keyword evidence="4 13" id="KW-0963">Cytoplasm</keyword>
<keyword evidence="18" id="KW-1185">Reference proteome</keyword>
<proteinExistence type="inferred from homology"/>
<comment type="caution">
    <text evidence="17">The sequence shown here is derived from an EMBL/GenBank/DDBJ whole genome shotgun (WGS) entry which is preliminary data.</text>
</comment>
<dbReference type="InterPro" id="IPR018149">
    <property type="entry name" value="Lys-tRNA-synth_II_C"/>
</dbReference>
<evidence type="ECO:0000256" key="14">
    <source>
        <dbReference type="RuleBase" id="RU000336"/>
    </source>
</evidence>
<dbReference type="InterPro" id="IPR002313">
    <property type="entry name" value="Lys-tRNA-ligase_II"/>
</dbReference>
<dbReference type="InterPro" id="IPR012340">
    <property type="entry name" value="NA-bd_OB-fold"/>
</dbReference>
<dbReference type="Pfam" id="PF00152">
    <property type="entry name" value="tRNA-synt_2"/>
    <property type="match status" value="1"/>
</dbReference>
<dbReference type="PROSITE" id="PS50862">
    <property type="entry name" value="AA_TRNA_LIGASE_II"/>
    <property type="match status" value="1"/>
</dbReference>
<comment type="subunit">
    <text evidence="3 13">Homodimer.</text>
</comment>
<dbReference type="SUPFAM" id="SSF55681">
    <property type="entry name" value="Class II aaRS and biotin synthetases"/>
    <property type="match status" value="1"/>
</dbReference>
<dbReference type="GO" id="GO:0000287">
    <property type="term" value="F:magnesium ion binding"/>
    <property type="evidence" value="ECO:0007669"/>
    <property type="project" value="UniProtKB-UniRule"/>
</dbReference>
<evidence type="ECO:0000256" key="11">
    <source>
        <dbReference type="ARBA" id="ARBA00023146"/>
    </source>
</evidence>
<dbReference type="GO" id="GO:0000049">
    <property type="term" value="F:tRNA binding"/>
    <property type="evidence" value="ECO:0007669"/>
    <property type="project" value="TreeGrafter"/>
</dbReference>
<reference evidence="17 18" key="1">
    <citation type="submission" date="2018-06" db="EMBL/GenBank/DDBJ databases">
        <title>Genomic Encyclopedia of Type Strains, Phase III (KMG-III): the genomes of soil and plant-associated and newly described type strains.</title>
        <authorList>
            <person name="Whitman W."/>
        </authorList>
    </citation>
    <scope>NUCLEOTIDE SEQUENCE [LARGE SCALE GENOMIC DNA]</scope>
    <source>
        <strain evidence="17 18">CECT 5889</strain>
    </source>
</reference>
<protein>
    <recommendedName>
        <fullName evidence="13">Lysine--tRNA ligase</fullName>
        <ecNumber evidence="13">6.1.1.6</ecNumber>
    </recommendedName>
    <alternativeName>
        <fullName evidence="13">Lysyl-tRNA synthetase</fullName>
        <shortName evidence="13">LysRS</shortName>
    </alternativeName>
</protein>
<keyword evidence="8 13" id="KW-0067">ATP-binding</keyword>
<dbReference type="GO" id="GO:0042803">
    <property type="term" value="F:protein homodimerization activity"/>
    <property type="evidence" value="ECO:0007669"/>
    <property type="project" value="UniProtKB-ARBA"/>
</dbReference>
<evidence type="ECO:0000256" key="9">
    <source>
        <dbReference type="ARBA" id="ARBA00022842"/>
    </source>
</evidence>
<dbReference type="OrthoDB" id="9801152at2"/>
<dbReference type="Gene3D" id="2.40.50.140">
    <property type="entry name" value="Nucleic acid-binding proteins"/>
    <property type="match status" value="1"/>
</dbReference>
<dbReference type="Proteomes" id="UP000247746">
    <property type="component" value="Unassembled WGS sequence"/>
</dbReference>
<keyword evidence="5 13" id="KW-0436">Ligase</keyword>
<feature type="compositionally biased region" description="Low complexity" evidence="15">
    <location>
        <begin position="1"/>
        <end position="15"/>
    </location>
</feature>
<feature type="binding site" evidence="13">
    <location>
        <position position="423"/>
    </location>
    <ligand>
        <name>Mg(2+)</name>
        <dbReference type="ChEBI" id="CHEBI:18420"/>
        <label>1</label>
    </ligand>
</feature>
<dbReference type="InterPro" id="IPR006195">
    <property type="entry name" value="aa-tRNA-synth_II"/>
</dbReference>
<feature type="domain" description="Aminoacyl-transfer RNA synthetases class-II family profile" evidence="16">
    <location>
        <begin position="191"/>
        <end position="507"/>
    </location>
</feature>